<evidence type="ECO:0000313" key="3">
    <source>
        <dbReference type="EMBL" id="TFE91994.1"/>
    </source>
</evidence>
<feature type="transmembrane region" description="Helical" evidence="1">
    <location>
        <begin position="12"/>
        <end position="31"/>
    </location>
</feature>
<evidence type="ECO:0000259" key="2">
    <source>
        <dbReference type="Pfam" id="PF07811"/>
    </source>
</evidence>
<dbReference type="InterPro" id="IPR012495">
    <property type="entry name" value="TadE-like_dom"/>
</dbReference>
<dbReference type="OrthoDB" id="2388573at2"/>
<protein>
    <recommendedName>
        <fullName evidence="2">TadE-like domain-containing protein</fullName>
    </recommendedName>
</protein>
<feature type="domain" description="TadE-like" evidence="2">
    <location>
        <begin position="12"/>
        <end position="51"/>
    </location>
</feature>
<dbReference type="EMBL" id="MYFO01000001">
    <property type="protein sequence ID" value="TFE91994.1"/>
    <property type="molecule type" value="Genomic_DNA"/>
</dbReference>
<keyword evidence="1" id="KW-1133">Transmembrane helix</keyword>
<organism evidence="3 4">
    <name type="scientific">Paenibacillus athensensis</name>
    <dbReference type="NCBI Taxonomy" id="1967502"/>
    <lineage>
        <taxon>Bacteria</taxon>
        <taxon>Bacillati</taxon>
        <taxon>Bacillota</taxon>
        <taxon>Bacilli</taxon>
        <taxon>Bacillales</taxon>
        <taxon>Paenibacillaceae</taxon>
        <taxon>Paenibacillus</taxon>
    </lineage>
</organism>
<sequence length="202" mass="22766">MLRFCARRDGGIVLEAALLLPLALAFLLAMIELIHVSRTELALRSATNEAVKSLAAQLHPLALLHQAQAQQNPAPSVAEAQRRIREARALALQPGVFAAGYEAYVSDELLDLWRIELAQQDSDQLLPQNLTDLTTLVYAYCNPRLIRASQFHVIGYQLPDLSENKAPYLMIEAEVQFDLRIPFFSRTWMLKKRAMERAWTGV</sequence>
<gene>
    <name evidence="3" type="ORF">B5M42_01795</name>
</gene>
<evidence type="ECO:0000313" key="4">
    <source>
        <dbReference type="Proteomes" id="UP000298246"/>
    </source>
</evidence>
<proteinExistence type="predicted"/>
<keyword evidence="1" id="KW-0812">Transmembrane</keyword>
<accession>A0A4Y8QAQ9</accession>
<dbReference type="AlphaFoldDB" id="A0A4Y8QAQ9"/>
<dbReference type="Proteomes" id="UP000298246">
    <property type="component" value="Unassembled WGS sequence"/>
</dbReference>
<dbReference type="Pfam" id="PF07811">
    <property type="entry name" value="TadE"/>
    <property type="match status" value="1"/>
</dbReference>
<comment type="caution">
    <text evidence="3">The sequence shown here is derived from an EMBL/GenBank/DDBJ whole genome shotgun (WGS) entry which is preliminary data.</text>
</comment>
<keyword evidence="4" id="KW-1185">Reference proteome</keyword>
<dbReference type="RefSeq" id="WP_134749040.1">
    <property type="nucleotide sequence ID" value="NZ_MYFO02000001.1"/>
</dbReference>
<reference evidence="3 4" key="1">
    <citation type="submission" date="2017-03" db="EMBL/GenBank/DDBJ databases">
        <title>Isolation of Levoglucosan Utilizing Bacteria.</title>
        <authorList>
            <person name="Arya A.S."/>
        </authorList>
    </citation>
    <scope>NUCLEOTIDE SEQUENCE [LARGE SCALE GENOMIC DNA]</scope>
    <source>
        <strain evidence="3 4">MEC069</strain>
    </source>
</reference>
<name>A0A4Y8QAQ9_9BACL</name>
<keyword evidence="1" id="KW-0472">Membrane</keyword>
<evidence type="ECO:0000256" key="1">
    <source>
        <dbReference type="SAM" id="Phobius"/>
    </source>
</evidence>